<evidence type="ECO:0000313" key="15">
    <source>
        <dbReference type="Proteomes" id="UP000886865"/>
    </source>
</evidence>
<organism evidence="14 15">
    <name type="scientific">Candidatus Galligastranaerophilus intestinavium</name>
    <dbReference type="NCBI Taxonomy" id="2840836"/>
    <lineage>
        <taxon>Bacteria</taxon>
        <taxon>Candidatus Galligastranaerophilus</taxon>
    </lineage>
</organism>
<dbReference type="SUPFAM" id="SSF50249">
    <property type="entry name" value="Nucleic acid-binding proteins"/>
    <property type="match status" value="1"/>
</dbReference>
<dbReference type="GO" id="GO:0005525">
    <property type="term" value="F:GTP binding"/>
    <property type="evidence" value="ECO:0007669"/>
    <property type="project" value="UniProtKB-UniRule"/>
</dbReference>
<evidence type="ECO:0000256" key="7">
    <source>
        <dbReference type="ARBA" id="ARBA00022833"/>
    </source>
</evidence>
<dbReference type="InterPro" id="IPR027417">
    <property type="entry name" value="P-loop_NTPase"/>
</dbReference>
<dbReference type="GO" id="GO:0042274">
    <property type="term" value="P:ribosomal small subunit biogenesis"/>
    <property type="evidence" value="ECO:0007669"/>
    <property type="project" value="UniProtKB-UniRule"/>
</dbReference>
<comment type="caution">
    <text evidence="14">The sequence shown here is derived from an EMBL/GenBank/DDBJ whole genome shotgun (WGS) entry which is preliminary data.</text>
</comment>
<dbReference type="Gene3D" id="3.40.50.300">
    <property type="entry name" value="P-loop containing nucleotide triphosphate hydrolases"/>
    <property type="match status" value="1"/>
</dbReference>
<comment type="function">
    <text evidence="10">One of several proteins that assist in the late maturation steps of the functional core of the 30S ribosomal subunit. Helps release RbfA from mature subunits. May play a role in the assembly of ribosomal proteins into the subunit. Circularly permuted GTPase that catalyzes slow GTP hydrolysis, GTPase activity is stimulated by the 30S ribosomal subunit.</text>
</comment>
<evidence type="ECO:0000256" key="10">
    <source>
        <dbReference type="HAMAP-Rule" id="MF_01820"/>
    </source>
</evidence>
<dbReference type="EC" id="3.6.1.-" evidence="10"/>
<evidence type="ECO:0000256" key="9">
    <source>
        <dbReference type="ARBA" id="ARBA00023134"/>
    </source>
</evidence>
<feature type="domain" description="EngC GTPase" evidence="12">
    <location>
        <begin position="68"/>
        <end position="218"/>
    </location>
</feature>
<dbReference type="Proteomes" id="UP000886865">
    <property type="component" value="Unassembled WGS sequence"/>
</dbReference>
<dbReference type="SUPFAM" id="SSF52540">
    <property type="entry name" value="P-loop containing nucleoside triphosphate hydrolases"/>
    <property type="match status" value="1"/>
</dbReference>
<dbReference type="CDD" id="cd04466">
    <property type="entry name" value="S1_YloQ_GTPase"/>
    <property type="match status" value="1"/>
</dbReference>
<keyword evidence="9 10" id="KW-0342">GTP-binding</keyword>
<comment type="subcellular location">
    <subcellularLocation>
        <location evidence="10">Cytoplasm</location>
    </subcellularLocation>
</comment>
<protein>
    <recommendedName>
        <fullName evidence="10">Small ribosomal subunit biogenesis GTPase RsgA</fullName>
        <ecNumber evidence="10">3.6.1.-</ecNumber>
    </recommendedName>
</protein>
<dbReference type="InterPro" id="IPR031944">
    <property type="entry name" value="RsgA_N"/>
</dbReference>
<name>A0A9D1FID6_9BACT</name>
<dbReference type="GO" id="GO:0019843">
    <property type="term" value="F:rRNA binding"/>
    <property type="evidence" value="ECO:0007669"/>
    <property type="project" value="UniProtKB-KW"/>
</dbReference>
<comment type="cofactor">
    <cofactor evidence="10">
        <name>Zn(2+)</name>
        <dbReference type="ChEBI" id="CHEBI:29105"/>
    </cofactor>
    <text evidence="10">Binds 1 zinc ion per subunit.</text>
</comment>
<dbReference type="CDD" id="cd01854">
    <property type="entry name" value="YjeQ_EngC"/>
    <property type="match status" value="1"/>
</dbReference>
<dbReference type="InterPro" id="IPR004881">
    <property type="entry name" value="Ribosome_biogen_GTPase_RsgA"/>
</dbReference>
<dbReference type="AlphaFoldDB" id="A0A9D1FID6"/>
<dbReference type="PROSITE" id="PS50936">
    <property type="entry name" value="ENGC_GTPASE"/>
    <property type="match status" value="1"/>
</dbReference>
<dbReference type="InterPro" id="IPR012340">
    <property type="entry name" value="NA-bd_OB-fold"/>
</dbReference>
<dbReference type="Pfam" id="PF03193">
    <property type="entry name" value="RsgA_GTPase"/>
    <property type="match status" value="1"/>
</dbReference>
<keyword evidence="4 10" id="KW-0699">rRNA-binding</keyword>
<dbReference type="GO" id="GO:0003924">
    <property type="term" value="F:GTPase activity"/>
    <property type="evidence" value="ECO:0007669"/>
    <property type="project" value="UniProtKB-UniRule"/>
</dbReference>
<feature type="binding site" evidence="10">
    <location>
        <position position="261"/>
    </location>
    <ligand>
        <name>Zn(2+)</name>
        <dbReference type="ChEBI" id="CHEBI:29105"/>
    </ligand>
</feature>
<keyword evidence="2 10" id="KW-0690">Ribosome biogenesis</keyword>
<evidence type="ECO:0000256" key="2">
    <source>
        <dbReference type="ARBA" id="ARBA00022517"/>
    </source>
</evidence>
<evidence type="ECO:0000256" key="1">
    <source>
        <dbReference type="ARBA" id="ARBA00022490"/>
    </source>
</evidence>
<feature type="region of interest" description="Disordered" evidence="11">
    <location>
        <begin position="299"/>
        <end position="331"/>
    </location>
</feature>
<dbReference type="InterPro" id="IPR010914">
    <property type="entry name" value="RsgA_GTPase_dom"/>
</dbReference>
<dbReference type="InterPro" id="IPR030378">
    <property type="entry name" value="G_CP_dom"/>
</dbReference>
<dbReference type="Gene3D" id="2.40.50.140">
    <property type="entry name" value="Nucleic acid-binding proteins"/>
    <property type="match status" value="1"/>
</dbReference>
<feature type="binding site" evidence="10">
    <location>
        <position position="251"/>
    </location>
    <ligand>
        <name>Zn(2+)</name>
        <dbReference type="ChEBI" id="CHEBI:29105"/>
    </ligand>
</feature>
<evidence type="ECO:0000256" key="4">
    <source>
        <dbReference type="ARBA" id="ARBA00022730"/>
    </source>
</evidence>
<dbReference type="Gene3D" id="1.10.40.50">
    <property type="entry name" value="Probable gtpase engc, domain 3"/>
    <property type="match status" value="1"/>
</dbReference>
<comment type="similarity">
    <text evidence="10">Belongs to the TRAFAC class YlqF/YawG GTPase family. RsgA subfamily.</text>
</comment>
<feature type="binding site" evidence="10">
    <location>
        <begin position="108"/>
        <end position="111"/>
    </location>
    <ligand>
        <name>GTP</name>
        <dbReference type="ChEBI" id="CHEBI:37565"/>
    </ligand>
</feature>
<evidence type="ECO:0000259" key="13">
    <source>
        <dbReference type="PROSITE" id="PS51721"/>
    </source>
</evidence>
<sequence>MQGQVFKIHSDFYYVKTKNNNVFECKLREVLKKQNEKVLTGDFVDFDNSGVINKILERKNFILRPSVANIDLAVVVSSLLEPKLDLIQLNRYLTFLKYHKIPSLLCFNKEDLVKNEQFRECAKEINSIYQPLGYKIVYTSAKEKEGLRDFTKEIKGKTIVLCGLSGVGKSSLINALNPDFNIRTSAISQNTQRGRHTTRHCEILDFKEFRIIDTPGFSNLKFDFILPKDLDLLFDDIHNFAKECKFSDCLHLEGDEHSLGCAVLENLDKINSQRYKSYLEFLKEAQDYKYKVTYTSTKEEETKKHTHGAHMAKISRAKRQSARNTQKQKIKNLYGQIGEKDEY</sequence>
<feature type="domain" description="CP-type G" evidence="13">
    <location>
        <begin position="59"/>
        <end position="220"/>
    </location>
</feature>
<keyword evidence="1 10" id="KW-0963">Cytoplasm</keyword>
<evidence type="ECO:0000313" key="14">
    <source>
        <dbReference type="EMBL" id="HIS73735.1"/>
    </source>
</evidence>
<dbReference type="GO" id="GO:0005737">
    <property type="term" value="C:cytoplasm"/>
    <property type="evidence" value="ECO:0007669"/>
    <property type="project" value="UniProtKB-SubCell"/>
</dbReference>
<feature type="compositionally biased region" description="Basic residues" evidence="11">
    <location>
        <begin position="304"/>
        <end position="330"/>
    </location>
</feature>
<dbReference type="HAMAP" id="MF_01820">
    <property type="entry name" value="GTPase_RsgA"/>
    <property type="match status" value="1"/>
</dbReference>
<evidence type="ECO:0000256" key="5">
    <source>
        <dbReference type="ARBA" id="ARBA00022741"/>
    </source>
</evidence>
<evidence type="ECO:0000256" key="8">
    <source>
        <dbReference type="ARBA" id="ARBA00022884"/>
    </source>
</evidence>
<keyword evidence="6 10" id="KW-0378">Hydrolase</keyword>
<dbReference type="EMBL" id="DVJQ01000016">
    <property type="protein sequence ID" value="HIS73735.1"/>
    <property type="molecule type" value="Genomic_DNA"/>
</dbReference>
<dbReference type="PROSITE" id="PS51721">
    <property type="entry name" value="G_CP"/>
    <property type="match status" value="1"/>
</dbReference>
<dbReference type="NCBIfam" id="TIGR00157">
    <property type="entry name" value="ribosome small subunit-dependent GTPase A"/>
    <property type="match status" value="1"/>
</dbReference>
<evidence type="ECO:0000256" key="11">
    <source>
        <dbReference type="SAM" id="MobiDB-lite"/>
    </source>
</evidence>
<dbReference type="GO" id="GO:0046872">
    <property type="term" value="F:metal ion binding"/>
    <property type="evidence" value="ECO:0007669"/>
    <property type="project" value="UniProtKB-KW"/>
</dbReference>
<dbReference type="PANTHER" id="PTHR32120:SF11">
    <property type="entry name" value="SMALL RIBOSOMAL SUBUNIT BIOGENESIS GTPASE RSGA 1, MITOCHONDRIAL-RELATED"/>
    <property type="match status" value="1"/>
</dbReference>
<reference evidence="14" key="2">
    <citation type="journal article" date="2021" name="PeerJ">
        <title>Extensive microbial diversity within the chicken gut microbiome revealed by metagenomics and culture.</title>
        <authorList>
            <person name="Gilroy R."/>
            <person name="Ravi A."/>
            <person name="Getino M."/>
            <person name="Pursley I."/>
            <person name="Horton D.L."/>
            <person name="Alikhan N.F."/>
            <person name="Baker D."/>
            <person name="Gharbi K."/>
            <person name="Hall N."/>
            <person name="Watson M."/>
            <person name="Adriaenssens E.M."/>
            <person name="Foster-Nyarko E."/>
            <person name="Jarju S."/>
            <person name="Secka A."/>
            <person name="Antonio M."/>
            <person name="Oren A."/>
            <person name="Chaudhuri R.R."/>
            <person name="La Ragione R."/>
            <person name="Hildebrand F."/>
            <person name="Pallen M.J."/>
        </authorList>
    </citation>
    <scope>NUCLEOTIDE SEQUENCE</scope>
    <source>
        <strain evidence="14">CHK152-2871</strain>
    </source>
</reference>
<keyword evidence="5 10" id="KW-0547">Nucleotide-binding</keyword>
<keyword evidence="7 10" id="KW-0862">Zinc</keyword>
<comment type="subunit">
    <text evidence="10">Monomer. Associates with 30S ribosomal subunit, binds 16S rRNA.</text>
</comment>
<accession>A0A9D1FID6</accession>
<gene>
    <name evidence="10 14" type="primary">rsgA</name>
    <name evidence="14" type="ORF">IAA86_01785</name>
</gene>
<feature type="binding site" evidence="10">
    <location>
        <begin position="163"/>
        <end position="171"/>
    </location>
    <ligand>
        <name>GTP</name>
        <dbReference type="ChEBI" id="CHEBI:37565"/>
    </ligand>
</feature>
<evidence type="ECO:0000259" key="12">
    <source>
        <dbReference type="PROSITE" id="PS50936"/>
    </source>
</evidence>
<feature type="binding site" evidence="10">
    <location>
        <position position="244"/>
    </location>
    <ligand>
        <name>Zn(2+)</name>
        <dbReference type="ChEBI" id="CHEBI:29105"/>
    </ligand>
</feature>
<proteinExistence type="inferred from homology"/>
<dbReference type="PANTHER" id="PTHR32120">
    <property type="entry name" value="SMALL RIBOSOMAL SUBUNIT BIOGENESIS GTPASE RSGA"/>
    <property type="match status" value="1"/>
</dbReference>
<reference evidence="14" key="1">
    <citation type="submission" date="2020-10" db="EMBL/GenBank/DDBJ databases">
        <authorList>
            <person name="Gilroy R."/>
        </authorList>
    </citation>
    <scope>NUCLEOTIDE SEQUENCE</scope>
    <source>
        <strain evidence="14">CHK152-2871</strain>
    </source>
</reference>
<feature type="binding site" evidence="10">
    <location>
        <position position="249"/>
    </location>
    <ligand>
        <name>Zn(2+)</name>
        <dbReference type="ChEBI" id="CHEBI:29105"/>
    </ligand>
</feature>
<evidence type="ECO:0000256" key="3">
    <source>
        <dbReference type="ARBA" id="ARBA00022723"/>
    </source>
</evidence>
<keyword evidence="8 10" id="KW-0694">RNA-binding</keyword>
<evidence type="ECO:0000256" key="6">
    <source>
        <dbReference type="ARBA" id="ARBA00022801"/>
    </source>
</evidence>
<keyword evidence="3 10" id="KW-0479">Metal-binding</keyword>
<dbReference type="Pfam" id="PF16745">
    <property type="entry name" value="RsgA_N"/>
    <property type="match status" value="1"/>
</dbReference>